<comment type="catalytic activity">
    <reaction evidence="3">
        <text>(6R)-10-formyltetrahydrofolate + H2O = (6S)-5,6,7,8-tetrahydrofolate + formate + H(+)</text>
        <dbReference type="Rhea" id="RHEA:19833"/>
        <dbReference type="ChEBI" id="CHEBI:15377"/>
        <dbReference type="ChEBI" id="CHEBI:15378"/>
        <dbReference type="ChEBI" id="CHEBI:15740"/>
        <dbReference type="ChEBI" id="CHEBI:57453"/>
        <dbReference type="ChEBI" id="CHEBI:195366"/>
        <dbReference type="EC" id="3.5.1.10"/>
    </reaction>
</comment>
<evidence type="ECO:0000313" key="6">
    <source>
        <dbReference type="EMBL" id="AMM41013.1"/>
    </source>
</evidence>
<dbReference type="GO" id="GO:0008864">
    <property type="term" value="F:formyltetrahydrofolate deformylase activity"/>
    <property type="evidence" value="ECO:0007669"/>
    <property type="project" value="UniProtKB-UniRule"/>
</dbReference>
<comment type="pathway">
    <text evidence="3">Purine metabolism; IMP biosynthesis via de novo pathway; formate from 10-formyl-5,6,7,8-tetrahydrofolate: step 1/1.</text>
</comment>
<dbReference type="PIRSF" id="PIRSF036480">
    <property type="entry name" value="FormyFH4_hydr"/>
    <property type="match status" value="1"/>
</dbReference>
<dbReference type="Pfam" id="PF00551">
    <property type="entry name" value="Formyl_trans_N"/>
    <property type="match status" value="1"/>
</dbReference>
<dbReference type="NCBIfam" id="NF004684">
    <property type="entry name" value="PRK06027.1"/>
    <property type="match status" value="1"/>
</dbReference>
<feature type="domain" description="ACT" evidence="5">
    <location>
        <begin position="9"/>
        <end position="92"/>
    </location>
</feature>
<dbReference type="PRINTS" id="PR01575">
    <property type="entry name" value="FFH4HYDRLASE"/>
</dbReference>
<dbReference type="CDD" id="cd08648">
    <property type="entry name" value="FMT_core_Formyl-FH4-Hydrolase_C"/>
    <property type="match status" value="1"/>
</dbReference>
<sequence length="288" mass="33255">MGSLSNHAILLLSCPDRKGIVASISQFIYEHNGNIVHADQYTDTEKGQFFMRIEWELDDFDLERKEIPEAFSPLAQQFQMKWMLCFTDYVPNVAIFVSKAPHCLYEILLRHSSGEILANIKLIISNHPDLRPVAETFGIPFYFFPITPETKSDIEKQELAVLKKHHIDLIILARYMQILTSEFIAHYPNRIINIHHSFLPAFVGSRPYHQARERGVKIIGATSHYVTPELDAGPIIEQDVIRVSHRDSVEDLIRKGRDIEKLVLARAIKLHLENRILVYENKTIIFDT</sequence>
<dbReference type="PANTHER" id="PTHR42706:SF1">
    <property type="entry name" value="FORMYLTETRAHYDROFOLATE DEFORMYLASE 2, MITOCHONDRIAL"/>
    <property type="match status" value="1"/>
</dbReference>
<dbReference type="HAMAP" id="MF_01927">
    <property type="entry name" value="PurU"/>
    <property type="match status" value="1"/>
</dbReference>
<dbReference type="GO" id="GO:0006189">
    <property type="term" value="P:'de novo' IMP biosynthetic process"/>
    <property type="evidence" value="ECO:0007669"/>
    <property type="project" value="UniProtKB-UniRule"/>
</dbReference>
<dbReference type="Pfam" id="PF01842">
    <property type="entry name" value="ACT"/>
    <property type="match status" value="1"/>
</dbReference>
<dbReference type="SUPFAM" id="SSF53328">
    <property type="entry name" value="Formyltransferase"/>
    <property type="match status" value="1"/>
</dbReference>
<dbReference type="EMBL" id="CP013015">
    <property type="protein sequence ID" value="AMM41013.1"/>
    <property type="molecule type" value="Genomic_DNA"/>
</dbReference>
<keyword evidence="7" id="KW-1185">Reference proteome</keyword>
<name>A0A7U4TI99_DESA2</name>
<dbReference type="OrthoDB" id="9806170at2"/>
<dbReference type="EC" id="3.5.1.10" evidence="3 4"/>
<dbReference type="InterPro" id="IPR045865">
    <property type="entry name" value="ACT-like_dom_sf"/>
</dbReference>
<gene>
    <name evidence="3" type="primary">purU</name>
    <name evidence="6" type="ORF">HS1_001209</name>
</gene>
<organism evidence="6 7">
    <name type="scientific">Desulfofervidus auxilii</name>
    <dbReference type="NCBI Taxonomy" id="1621989"/>
    <lineage>
        <taxon>Bacteria</taxon>
        <taxon>Pseudomonadati</taxon>
        <taxon>Thermodesulfobacteriota</taxon>
        <taxon>Candidatus Desulfofervidia</taxon>
        <taxon>Candidatus Desulfofervidales</taxon>
        <taxon>Candidatus Desulfofervidaceae</taxon>
        <taxon>Candidatus Desulfofervidus</taxon>
    </lineage>
</organism>
<dbReference type="KEGG" id="daw:HS1_001209"/>
<dbReference type="InterPro" id="IPR041729">
    <property type="entry name" value="Formyl-FH4-Hydrolase_C"/>
</dbReference>
<keyword evidence="1 3" id="KW-0554">One-carbon metabolism</keyword>
<evidence type="ECO:0000259" key="5">
    <source>
        <dbReference type="PROSITE" id="PS51671"/>
    </source>
</evidence>
<dbReference type="InterPro" id="IPR004810">
    <property type="entry name" value="PurU"/>
</dbReference>
<dbReference type="CDD" id="cd04875">
    <property type="entry name" value="ACT_F4HF-DF"/>
    <property type="match status" value="1"/>
</dbReference>
<dbReference type="Gene3D" id="3.40.50.170">
    <property type="entry name" value="Formyl transferase, N-terminal domain"/>
    <property type="match status" value="1"/>
</dbReference>
<feature type="active site" evidence="3">
    <location>
        <position position="231"/>
    </location>
</feature>
<reference evidence="6 7" key="1">
    <citation type="submission" date="2015-10" db="EMBL/GenBank/DDBJ databases">
        <title>Candidatus Desulfofervidus auxilii, a hydrogenotrophic sulfate-reducing bacterium involved in the thermophilic anaerobic oxidation of methane.</title>
        <authorList>
            <person name="Krukenberg V."/>
            <person name="Richter M."/>
            <person name="Wegener G."/>
        </authorList>
    </citation>
    <scope>NUCLEOTIDE SEQUENCE [LARGE SCALE GENOMIC DNA]</scope>
    <source>
        <strain evidence="6 7">HS1</strain>
    </source>
</reference>
<dbReference type="Gene3D" id="3.30.70.260">
    <property type="match status" value="1"/>
</dbReference>
<evidence type="ECO:0000256" key="4">
    <source>
        <dbReference type="NCBIfam" id="TIGR00655"/>
    </source>
</evidence>
<evidence type="ECO:0000256" key="2">
    <source>
        <dbReference type="ARBA" id="ARBA00022801"/>
    </source>
</evidence>
<evidence type="ECO:0000313" key="7">
    <source>
        <dbReference type="Proteomes" id="UP000070560"/>
    </source>
</evidence>
<accession>A0A7U4TI99</accession>
<dbReference type="UniPathway" id="UPA00074">
    <property type="reaction ID" value="UER00170"/>
</dbReference>
<dbReference type="AlphaFoldDB" id="A0A7U4TI99"/>
<dbReference type="PROSITE" id="PS51671">
    <property type="entry name" value="ACT"/>
    <property type="match status" value="1"/>
</dbReference>
<dbReference type="Proteomes" id="UP000070560">
    <property type="component" value="Chromosome"/>
</dbReference>
<keyword evidence="3" id="KW-0658">Purine biosynthesis</keyword>
<evidence type="ECO:0000256" key="3">
    <source>
        <dbReference type="HAMAP-Rule" id="MF_01927"/>
    </source>
</evidence>
<dbReference type="InterPro" id="IPR002376">
    <property type="entry name" value="Formyl_transf_N"/>
</dbReference>
<protein>
    <recommendedName>
        <fullName evidence="3 4">Formyltetrahydrofolate deformylase</fullName>
        <ecNumber evidence="3 4">3.5.1.10</ecNumber>
    </recommendedName>
    <alternativeName>
        <fullName evidence="3">Formyl-FH(4) hydrolase</fullName>
    </alternativeName>
</protein>
<dbReference type="RefSeq" id="WP_066062361.1">
    <property type="nucleotide sequence ID" value="NZ_CP013015.1"/>
</dbReference>
<evidence type="ECO:0000256" key="1">
    <source>
        <dbReference type="ARBA" id="ARBA00022563"/>
    </source>
</evidence>
<dbReference type="InterPro" id="IPR044074">
    <property type="entry name" value="PurU_ACT"/>
</dbReference>
<dbReference type="InterPro" id="IPR002912">
    <property type="entry name" value="ACT_dom"/>
</dbReference>
<proteinExistence type="inferred from homology"/>
<comment type="function">
    <text evidence="3">Catalyzes the hydrolysis of 10-formyltetrahydrofolate (formyl-FH4) to formate and tetrahydrofolate (FH4).</text>
</comment>
<comment type="similarity">
    <text evidence="3">Belongs to the PurU family.</text>
</comment>
<dbReference type="InterPro" id="IPR036477">
    <property type="entry name" value="Formyl_transf_N_sf"/>
</dbReference>
<dbReference type="PANTHER" id="PTHR42706">
    <property type="entry name" value="FORMYLTETRAHYDROFOLATE DEFORMYLASE"/>
    <property type="match status" value="1"/>
</dbReference>
<dbReference type="NCBIfam" id="TIGR00655">
    <property type="entry name" value="PurU"/>
    <property type="match status" value="1"/>
</dbReference>
<keyword evidence="2 3" id="KW-0378">Hydrolase</keyword>
<dbReference type="GO" id="GO:0006730">
    <property type="term" value="P:one-carbon metabolic process"/>
    <property type="evidence" value="ECO:0007669"/>
    <property type="project" value="UniProtKB-KW"/>
</dbReference>
<dbReference type="SUPFAM" id="SSF55021">
    <property type="entry name" value="ACT-like"/>
    <property type="match status" value="1"/>
</dbReference>